<evidence type="ECO:0000313" key="2">
    <source>
        <dbReference type="Proteomes" id="UP000008068"/>
    </source>
</evidence>
<name>G0N463_CAEBE</name>
<reference evidence="2" key="1">
    <citation type="submission" date="2011-07" db="EMBL/GenBank/DDBJ databases">
        <authorList>
            <consortium name="Caenorhabditis brenneri Sequencing and Analysis Consortium"/>
            <person name="Wilson R.K."/>
        </authorList>
    </citation>
    <scope>NUCLEOTIDE SEQUENCE [LARGE SCALE GENOMIC DNA]</scope>
    <source>
        <strain evidence="2">PB2801</strain>
    </source>
</reference>
<dbReference type="HOGENOM" id="CLU_3406690_0_0_1"/>
<evidence type="ECO:0000313" key="1">
    <source>
        <dbReference type="EMBL" id="EGT52541.1"/>
    </source>
</evidence>
<dbReference type="AlphaFoldDB" id="G0N463"/>
<accession>G0N463</accession>
<dbReference type="Proteomes" id="UP000008068">
    <property type="component" value="Unassembled WGS sequence"/>
</dbReference>
<gene>
    <name evidence="1" type="ORF">CAEBREN_13222</name>
</gene>
<proteinExistence type="predicted"/>
<sequence>MCRILIGETLNLKSVSYFDIMSSKNRFGES</sequence>
<organism evidence="2">
    <name type="scientific">Caenorhabditis brenneri</name>
    <name type="common">Nematode worm</name>
    <dbReference type="NCBI Taxonomy" id="135651"/>
    <lineage>
        <taxon>Eukaryota</taxon>
        <taxon>Metazoa</taxon>
        <taxon>Ecdysozoa</taxon>
        <taxon>Nematoda</taxon>
        <taxon>Chromadorea</taxon>
        <taxon>Rhabditida</taxon>
        <taxon>Rhabditina</taxon>
        <taxon>Rhabditomorpha</taxon>
        <taxon>Rhabditoidea</taxon>
        <taxon>Rhabditidae</taxon>
        <taxon>Peloderinae</taxon>
        <taxon>Caenorhabditis</taxon>
    </lineage>
</organism>
<dbReference type="InParanoid" id="G0N463"/>
<keyword evidence="2" id="KW-1185">Reference proteome</keyword>
<dbReference type="EMBL" id="GL379837">
    <property type="protein sequence ID" value="EGT52541.1"/>
    <property type="molecule type" value="Genomic_DNA"/>
</dbReference>
<protein>
    <submittedName>
        <fullName evidence="1">Uncharacterized protein</fullName>
    </submittedName>
</protein>